<evidence type="ECO:0000256" key="12">
    <source>
        <dbReference type="ARBA" id="ARBA00030594"/>
    </source>
</evidence>
<gene>
    <name evidence="17" type="primary">20212384</name>
    <name evidence="16" type="ORF">HELRODRAFT_192737</name>
</gene>
<dbReference type="GO" id="GO:0000278">
    <property type="term" value="P:mitotic cell cycle"/>
    <property type="evidence" value="ECO:0000318"/>
    <property type="project" value="GO_Central"/>
</dbReference>
<dbReference type="KEGG" id="hro:HELRODRAFT_192737"/>
<dbReference type="OrthoDB" id="10250004at2759"/>
<keyword evidence="6 14" id="KW-0493">Microtubule</keyword>
<evidence type="ECO:0000259" key="15">
    <source>
        <dbReference type="SMART" id="SM00864"/>
    </source>
</evidence>
<dbReference type="InParanoid" id="T1FU88"/>
<dbReference type="InterPro" id="IPR036525">
    <property type="entry name" value="Tubulin/FtsZ_GTPase_sf"/>
</dbReference>
<dbReference type="GO" id="GO:0005737">
    <property type="term" value="C:cytoplasm"/>
    <property type="evidence" value="ECO:0000318"/>
    <property type="project" value="GO_Central"/>
</dbReference>
<protein>
    <recommendedName>
        <fullName evidence="5">Tubulin delta chain</fullName>
    </recommendedName>
    <alternativeName>
        <fullName evidence="12">Delta-tubulin</fullName>
    </alternativeName>
</protein>
<evidence type="ECO:0000313" key="16">
    <source>
        <dbReference type="EMBL" id="ESO00110.1"/>
    </source>
</evidence>
<keyword evidence="18" id="KW-1185">Reference proteome</keyword>
<dbReference type="SMART" id="SM00864">
    <property type="entry name" value="Tubulin"/>
    <property type="match status" value="1"/>
</dbReference>
<dbReference type="Gene3D" id="3.40.50.1440">
    <property type="entry name" value="Tubulin/FtsZ, GTPase domain"/>
    <property type="match status" value="1"/>
</dbReference>
<dbReference type="GO" id="GO:0005814">
    <property type="term" value="C:centriole"/>
    <property type="evidence" value="ECO:0007669"/>
    <property type="project" value="UniProtKB-SubCell"/>
</dbReference>
<dbReference type="SUPFAM" id="SSF52490">
    <property type="entry name" value="Tubulin nucleotide-binding domain-like"/>
    <property type="match status" value="1"/>
</dbReference>
<dbReference type="CDD" id="cd02189">
    <property type="entry name" value="delta_zeta_tubulin-like"/>
    <property type="match status" value="1"/>
</dbReference>
<evidence type="ECO:0000256" key="9">
    <source>
        <dbReference type="ARBA" id="ARBA00023134"/>
    </source>
</evidence>
<evidence type="ECO:0000256" key="7">
    <source>
        <dbReference type="ARBA" id="ARBA00022741"/>
    </source>
</evidence>
<dbReference type="PROSITE" id="PS00227">
    <property type="entry name" value="TUBULIN"/>
    <property type="match status" value="1"/>
</dbReference>
<dbReference type="FunFam" id="3.40.50.1440:FF:000067">
    <property type="entry name" value="Tubulin delta chain"/>
    <property type="match status" value="1"/>
</dbReference>
<dbReference type="EnsemblMetazoa" id="HelroT192737">
    <property type="protein sequence ID" value="HelroP192737"/>
    <property type="gene ID" value="HelroG192737"/>
</dbReference>
<dbReference type="InterPro" id="IPR017975">
    <property type="entry name" value="Tubulin_CS"/>
</dbReference>
<reference evidence="17" key="3">
    <citation type="submission" date="2015-06" db="UniProtKB">
        <authorList>
            <consortium name="EnsemblMetazoa"/>
        </authorList>
    </citation>
    <scope>IDENTIFICATION</scope>
</reference>
<dbReference type="GO" id="GO:0005929">
    <property type="term" value="C:cilium"/>
    <property type="evidence" value="ECO:0007669"/>
    <property type="project" value="UniProtKB-SubCell"/>
</dbReference>
<dbReference type="InterPro" id="IPR000217">
    <property type="entry name" value="Tubulin"/>
</dbReference>
<evidence type="ECO:0000256" key="4">
    <source>
        <dbReference type="ARBA" id="ARBA00009636"/>
    </source>
</evidence>
<dbReference type="PRINTS" id="PR01161">
    <property type="entry name" value="TUBULIN"/>
</dbReference>
<name>T1FU88_HELRO</name>
<dbReference type="GO" id="GO:0005874">
    <property type="term" value="C:microtubule"/>
    <property type="evidence" value="ECO:0000318"/>
    <property type="project" value="GO_Central"/>
</dbReference>
<organism evidence="17 18">
    <name type="scientific">Helobdella robusta</name>
    <name type="common">Californian leech</name>
    <dbReference type="NCBI Taxonomy" id="6412"/>
    <lineage>
        <taxon>Eukaryota</taxon>
        <taxon>Metazoa</taxon>
        <taxon>Spiralia</taxon>
        <taxon>Lophotrochozoa</taxon>
        <taxon>Annelida</taxon>
        <taxon>Clitellata</taxon>
        <taxon>Hirudinea</taxon>
        <taxon>Rhynchobdellida</taxon>
        <taxon>Glossiphoniidae</taxon>
        <taxon>Helobdella</taxon>
    </lineage>
</organism>
<reference evidence="18" key="1">
    <citation type="submission" date="2012-12" db="EMBL/GenBank/DDBJ databases">
        <authorList>
            <person name="Hellsten U."/>
            <person name="Grimwood J."/>
            <person name="Chapman J.A."/>
            <person name="Shapiro H."/>
            <person name="Aerts A."/>
            <person name="Otillar R.P."/>
            <person name="Terry A.Y."/>
            <person name="Boore J.L."/>
            <person name="Simakov O."/>
            <person name="Marletaz F."/>
            <person name="Cho S.-J."/>
            <person name="Edsinger-Gonzales E."/>
            <person name="Havlak P."/>
            <person name="Kuo D.-H."/>
            <person name="Larsson T."/>
            <person name="Lv J."/>
            <person name="Arendt D."/>
            <person name="Savage R."/>
            <person name="Osoegawa K."/>
            <person name="de Jong P."/>
            <person name="Lindberg D.R."/>
            <person name="Seaver E.C."/>
            <person name="Weisblat D.A."/>
            <person name="Putnam N.H."/>
            <person name="Grigoriev I.V."/>
            <person name="Rokhsar D.S."/>
        </authorList>
    </citation>
    <scope>NUCLEOTIDE SEQUENCE</scope>
</reference>
<proteinExistence type="inferred from homology"/>
<dbReference type="CTD" id="20212384"/>
<dbReference type="Proteomes" id="UP000015101">
    <property type="component" value="Unassembled WGS sequence"/>
</dbReference>
<evidence type="ECO:0000256" key="14">
    <source>
        <dbReference type="RuleBase" id="RU000352"/>
    </source>
</evidence>
<dbReference type="Pfam" id="PF00091">
    <property type="entry name" value="Tubulin"/>
    <property type="match status" value="1"/>
</dbReference>
<dbReference type="GO" id="GO:0005200">
    <property type="term" value="F:structural constituent of cytoskeleton"/>
    <property type="evidence" value="ECO:0000318"/>
    <property type="project" value="GO_Central"/>
</dbReference>
<dbReference type="AlphaFoldDB" id="T1FU88"/>
<dbReference type="InterPro" id="IPR002967">
    <property type="entry name" value="Delta_tubulin"/>
</dbReference>
<evidence type="ECO:0000256" key="3">
    <source>
        <dbReference type="ARBA" id="ARBA00004138"/>
    </source>
</evidence>
<evidence type="ECO:0000313" key="17">
    <source>
        <dbReference type="EnsemblMetazoa" id="HelroP192737"/>
    </source>
</evidence>
<dbReference type="RefSeq" id="XP_009021884.1">
    <property type="nucleotide sequence ID" value="XM_009023636.1"/>
</dbReference>
<keyword evidence="11" id="KW-0966">Cell projection</keyword>
<keyword evidence="8" id="KW-0970">Cilium biogenesis/degradation</keyword>
<comment type="function">
    <text evidence="13">Acts as a positive regulator of hedgehog signaling and regulates ciliary function.</text>
</comment>
<feature type="domain" description="Tubulin/FtsZ GTPase" evidence="15">
    <location>
        <begin position="67"/>
        <end position="275"/>
    </location>
</feature>
<reference evidence="16 18" key="2">
    <citation type="journal article" date="2013" name="Nature">
        <title>Insights into bilaterian evolution from three spiralian genomes.</title>
        <authorList>
            <person name="Simakov O."/>
            <person name="Marletaz F."/>
            <person name="Cho S.J."/>
            <person name="Edsinger-Gonzales E."/>
            <person name="Havlak P."/>
            <person name="Hellsten U."/>
            <person name="Kuo D.H."/>
            <person name="Larsson T."/>
            <person name="Lv J."/>
            <person name="Arendt D."/>
            <person name="Savage R."/>
            <person name="Osoegawa K."/>
            <person name="de Jong P."/>
            <person name="Grimwood J."/>
            <person name="Chapman J.A."/>
            <person name="Shapiro H."/>
            <person name="Aerts A."/>
            <person name="Otillar R.P."/>
            <person name="Terry A.Y."/>
            <person name="Boore J.L."/>
            <person name="Grigoriev I.V."/>
            <person name="Lindberg D.R."/>
            <person name="Seaver E.C."/>
            <person name="Weisblat D.A."/>
            <person name="Putnam N.H."/>
            <person name="Rokhsar D.S."/>
        </authorList>
    </citation>
    <scope>NUCLEOTIDE SEQUENCE</scope>
</reference>
<dbReference type="HOGENOM" id="CLU_015718_1_0_1"/>
<dbReference type="eggNOG" id="KOG1374">
    <property type="taxonomic scope" value="Eukaryota"/>
</dbReference>
<dbReference type="EMBL" id="KB097026">
    <property type="protein sequence ID" value="ESO00110.1"/>
    <property type="molecule type" value="Genomic_DNA"/>
</dbReference>
<dbReference type="STRING" id="6412.T1FU88"/>
<dbReference type="EMBL" id="AMQM01005663">
    <property type="status" value="NOT_ANNOTATED_CDS"/>
    <property type="molecule type" value="Genomic_DNA"/>
</dbReference>
<evidence type="ECO:0000256" key="13">
    <source>
        <dbReference type="ARBA" id="ARBA00046149"/>
    </source>
</evidence>
<dbReference type="PANTHER" id="PTHR11588">
    <property type="entry name" value="TUBULIN"/>
    <property type="match status" value="1"/>
</dbReference>
<sequence length="493" mass="56041">MSVVTIQIGQYGNQIGHEFFSTLAKELFCESENCNDNKNKDTENKTAQNIKLNQNRILKDSFEEDGLDIFFQNSAKNRNSYVARCVLIDTEAKVVDRVLSSSLSSISVSSDMLNKTWSYNKKFKISHKYGSGNNWAQGFYSFGAKVVDSLDELIRHQVEKCDRLGGFLSMMSLAGGTGSGLGSYLIRHLREYYDKSAIISQVIWPYRSGEIAVQSYNSILSLAHIYEAVDSIVAFSNDGMQKTCQLQLGLTKVSLSDINRLISMNLVHAFLPSFTDGLIGSYDCLGDYINHLTPHPDLKMTSLMTSPMVSDLIRPFTVYSWASTLKELGRLYNLQATPGNQFDPEWQLKYDGTLNNSKAFAHILINRGFECSLSNNHNTNSHNKYNSKRNNNNNKVAVKNEFLKLKSSYPIYQPNGFLFKHHQRPIFNQHMSSLLAYNDVNQMYIVDEALEKTCKLFENRTYVHQYERHGCAVDDFVDSILMVQQLLSNYARL</sequence>
<dbReference type="GO" id="GO:0030030">
    <property type="term" value="P:cell projection organization"/>
    <property type="evidence" value="ECO:0007669"/>
    <property type="project" value="UniProtKB-KW"/>
</dbReference>
<evidence type="ECO:0000256" key="10">
    <source>
        <dbReference type="ARBA" id="ARBA00023242"/>
    </source>
</evidence>
<keyword evidence="7 14" id="KW-0547">Nucleotide-binding</keyword>
<evidence type="ECO:0000256" key="11">
    <source>
        <dbReference type="ARBA" id="ARBA00023273"/>
    </source>
</evidence>
<dbReference type="GO" id="GO:0000226">
    <property type="term" value="P:microtubule cytoskeleton organization"/>
    <property type="evidence" value="ECO:0000318"/>
    <property type="project" value="GO_Central"/>
</dbReference>
<accession>T1FU88</accession>
<evidence type="ECO:0000313" key="18">
    <source>
        <dbReference type="Proteomes" id="UP000015101"/>
    </source>
</evidence>
<evidence type="ECO:0000256" key="6">
    <source>
        <dbReference type="ARBA" id="ARBA00022701"/>
    </source>
</evidence>
<keyword evidence="10" id="KW-0539">Nucleus</keyword>
<keyword evidence="9 14" id="KW-0342">GTP-binding</keyword>
<dbReference type="InterPro" id="IPR003008">
    <property type="entry name" value="Tubulin_FtsZ_GTPase"/>
</dbReference>
<comment type="subcellular location">
    <subcellularLocation>
        <location evidence="3">Cell projection</location>
        <location evidence="3">Cilium</location>
    </subcellularLocation>
    <subcellularLocation>
        <location evidence="1">Cytoplasm</location>
        <location evidence="1">Cytoskeleton</location>
        <location evidence="1">Microtubule organizing center</location>
        <location evidence="1">Centrosome</location>
        <location evidence="1">Centriole</location>
    </subcellularLocation>
    <subcellularLocation>
        <location evidence="2">Nucleus</location>
    </subcellularLocation>
</comment>
<dbReference type="InterPro" id="IPR008280">
    <property type="entry name" value="Tub_FtsZ_C"/>
</dbReference>
<dbReference type="GeneID" id="20212384"/>
<evidence type="ECO:0000256" key="2">
    <source>
        <dbReference type="ARBA" id="ARBA00004123"/>
    </source>
</evidence>
<comment type="similarity">
    <text evidence="4 14">Belongs to the tubulin family.</text>
</comment>
<dbReference type="PRINTS" id="PR01224">
    <property type="entry name" value="DELTATUBULIN"/>
</dbReference>
<evidence type="ECO:0000256" key="8">
    <source>
        <dbReference type="ARBA" id="ARBA00022794"/>
    </source>
</evidence>
<dbReference type="GO" id="GO:0005525">
    <property type="term" value="F:GTP binding"/>
    <property type="evidence" value="ECO:0000318"/>
    <property type="project" value="GO_Central"/>
</dbReference>
<dbReference type="GO" id="GO:0005634">
    <property type="term" value="C:nucleus"/>
    <property type="evidence" value="ECO:0007669"/>
    <property type="project" value="UniProtKB-SubCell"/>
</dbReference>
<evidence type="ECO:0000256" key="5">
    <source>
        <dbReference type="ARBA" id="ARBA00014184"/>
    </source>
</evidence>
<evidence type="ECO:0000256" key="1">
    <source>
        <dbReference type="ARBA" id="ARBA00004114"/>
    </source>
</evidence>
<dbReference type="SUPFAM" id="SSF55307">
    <property type="entry name" value="Tubulin C-terminal domain-like"/>
    <property type="match status" value="1"/>
</dbReference>